<reference evidence="1 2" key="1">
    <citation type="submission" date="2024-01" db="EMBL/GenBank/DDBJ databases">
        <title>The genomes of 5 underutilized Papilionoideae crops provide insights into root nodulation and disease resistanc.</title>
        <authorList>
            <person name="Yuan L."/>
        </authorList>
    </citation>
    <scope>NUCLEOTIDE SEQUENCE [LARGE SCALE GENOMIC DNA]</scope>
    <source>
        <strain evidence="1">ZHUSHIDOU_FW_LH</strain>
        <tissue evidence="1">Leaf</tissue>
    </source>
</reference>
<protein>
    <submittedName>
        <fullName evidence="1">Uncharacterized protein</fullName>
    </submittedName>
</protein>
<evidence type="ECO:0000313" key="1">
    <source>
        <dbReference type="EMBL" id="KAK7274335.1"/>
    </source>
</evidence>
<gene>
    <name evidence="1" type="ORF">RIF29_15420</name>
</gene>
<dbReference type="AlphaFoldDB" id="A0AAN9FJ24"/>
<organism evidence="1 2">
    <name type="scientific">Crotalaria pallida</name>
    <name type="common">Smooth rattlebox</name>
    <name type="synonym">Crotalaria striata</name>
    <dbReference type="NCBI Taxonomy" id="3830"/>
    <lineage>
        <taxon>Eukaryota</taxon>
        <taxon>Viridiplantae</taxon>
        <taxon>Streptophyta</taxon>
        <taxon>Embryophyta</taxon>
        <taxon>Tracheophyta</taxon>
        <taxon>Spermatophyta</taxon>
        <taxon>Magnoliopsida</taxon>
        <taxon>eudicotyledons</taxon>
        <taxon>Gunneridae</taxon>
        <taxon>Pentapetalae</taxon>
        <taxon>rosids</taxon>
        <taxon>fabids</taxon>
        <taxon>Fabales</taxon>
        <taxon>Fabaceae</taxon>
        <taxon>Papilionoideae</taxon>
        <taxon>50 kb inversion clade</taxon>
        <taxon>genistoids sensu lato</taxon>
        <taxon>core genistoids</taxon>
        <taxon>Crotalarieae</taxon>
        <taxon>Crotalaria</taxon>
    </lineage>
</organism>
<keyword evidence="2" id="KW-1185">Reference proteome</keyword>
<sequence>MLTSHESIRRRFAAVVLWSSARRGLAAGRWLVVTDRGLVAVGRGLVAAGPGCRVVEVDRCCGSVADEDENKEERYRRLLDEHSYLVLSSNFHRFATQQPLNPPCPHRKTPTSDLRLASRFTNSLFLIPEIYSHRTHLPLTSQLPPFFFKTRVLVLLSQVATLMRFSC</sequence>
<proteinExistence type="predicted"/>
<name>A0AAN9FJ24_CROPI</name>
<dbReference type="Proteomes" id="UP001372338">
    <property type="component" value="Unassembled WGS sequence"/>
</dbReference>
<comment type="caution">
    <text evidence="1">The sequence shown here is derived from an EMBL/GenBank/DDBJ whole genome shotgun (WGS) entry which is preliminary data.</text>
</comment>
<accession>A0AAN9FJ24</accession>
<dbReference type="EMBL" id="JAYWIO010000003">
    <property type="protein sequence ID" value="KAK7274335.1"/>
    <property type="molecule type" value="Genomic_DNA"/>
</dbReference>
<evidence type="ECO:0000313" key="2">
    <source>
        <dbReference type="Proteomes" id="UP001372338"/>
    </source>
</evidence>